<accession>A0A382D6J3</accession>
<evidence type="ECO:0000313" key="2">
    <source>
        <dbReference type="EMBL" id="SVB33664.1"/>
    </source>
</evidence>
<dbReference type="Gene3D" id="2.160.10.10">
    <property type="entry name" value="Hexapeptide repeat proteins"/>
    <property type="match status" value="1"/>
</dbReference>
<reference evidence="2" key="1">
    <citation type="submission" date="2018-05" db="EMBL/GenBank/DDBJ databases">
        <authorList>
            <person name="Lanie J.A."/>
            <person name="Ng W.-L."/>
            <person name="Kazmierczak K.M."/>
            <person name="Andrzejewski T.M."/>
            <person name="Davidsen T.M."/>
            <person name="Wayne K.J."/>
            <person name="Tettelin H."/>
            <person name="Glass J.I."/>
            <person name="Rusch D."/>
            <person name="Podicherti R."/>
            <person name="Tsui H.-C.T."/>
            <person name="Winkler M.E."/>
        </authorList>
    </citation>
    <scope>NUCLEOTIDE SEQUENCE</scope>
</reference>
<feature type="domain" description="UDP-3-O-[3-hydroxymyristoyl] glucosamine N-acyltransferase non-repeat region" evidence="1">
    <location>
        <begin position="28"/>
        <end position="98"/>
    </location>
</feature>
<dbReference type="InterPro" id="IPR011004">
    <property type="entry name" value="Trimer_LpxA-like_sf"/>
</dbReference>
<dbReference type="GO" id="GO:0009245">
    <property type="term" value="P:lipid A biosynthetic process"/>
    <property type="evidence" value="ECO:0007669"/>
    <property type="project" value="InterPro"/>
</dbReference>
<dbReference type="InterPro" id="IPR050179">
    <property type="entry name" value="Trans_hexapeptide_repeat"/>
</dbReference>
<dbReference type="EMBL" id="UINC01037734">
    <property type="protein sequence ID" value="SVB33664.1"/>
    <property type="molecule type" value="Genomic_DNA"/>
</dbReference>
<dbReference type="PANTHER" id="PTHR43300">
    <property type="entry name" value="ACETYLTRANSFERASE"/>
    <property type="match status" value="1"/>
</dbReference>
<protein>
    <recommendedName>
        <fullName evidence="1">UDP-3-O-[3-hydroxymyristoyl] glucosamine N-acyltransferase non-repeat region domain-containing protein</fullName>
    </recommendedName>
</protein>
<dbReference type="Pfam" id="PF04613">
    <property type="entry name" value="LpxD"/>
    <property type="match status" value="1"/>
</dbReference>
<dbReference type="InterPro" id="IPR001451">
    <property type="entry name" value="Hexapep"/>
</dbReference>
<dbReference type="GO" id="GO:0016020">
    <property type="term" value="C:membrane"/>
    <property type="evidence" value="ECO:0007669"/>
    <property type="project" value="GOC"/>
</dbReference>
<dbReference type="SUPFAM" id="SSF51161">
    <property type="entry name" value="Trimeric LpxA-like enzymes"/>
    <property type="match status" value="1"/>
</dbReference>
<name>A0A382D6J3_9ZZZZ</name>
<evidence type="ECO:0000259" key="1">
    <source>
        <dbReference type="Pfam" id="PF04613"/>
    </source>
</evidence>
<gene>
    <name evidence="2" type="ORF">METZ01_LOCUS186518</name>
</gene>
<organism evidence="2">
    <name type="scientific">marine metagenome</name>
    <dbReference type="NCBI Taxonomy" id="408172"/>
    <lineage>
        <taxon>unclassified sequences</taxon>
        <taxon>metagenomes</taxon>
        <taxon>ecological metagenomes</taxon>
    </lineage>
</organism>
<dbReference type="Gene3D" id="3.40.1390.10">
    <property type="entry name" value="MurE/MurF, N-terminal domain"/>
    <property type="match status" value="1"/>
</dbReference>
<dbReference type="GO" id="GO:0016747">
    <property type="term" value="F:acyltransferase activity, transferring groups other than amino-acyl groups"/>
    <property type="evidence" value="ECO:0007669"/>
    <property type="project" value="InterPro"/>
</dbReference>
<dbReference type="Pfam" id="PF00132">
    <property type="entry name" value="Hexapep"/>
    <property type="match status" value="2"/>
</dbReference>
<dbReference type="InterPro" id="IPR020573">
    <property type="entry name" value="UDP_GlcNAc_AcTrfase_non-rep"/>
</dbReference>
<sequence>MTSSIARISEIVEFVSNDGKIINENNDQPIYRFKPISEAKNGDISFCSYTDDKAIQLIDESNASLIICSIDLQNKNLETNSALIFVKNPRLWFMRCLRKFIHRKIPEGIHKSAIVKSNSIGKNTSIGPHSYIEKDVSIGENCVIYGGVQVFDGTKIGNNVIIYPSVIIGDASFGPQRNESYILETCQRLGGVNIGNDVEIGSNTSISPGFLEDTIIDDGTKISSQVYIGSGMKIGKNCMITPKTFFGGSCVLEDNVYIAPGATIRNGVKISKNAFVGIGSVVVKDVPENTTVFGVPAKSVTHNSDTNAINNIK</sequence>
<proteinExistence type="predicted"/>
<dbReference type="AlphaFoldDB" id="A0A382D6J3"/>